<dbReference type="SUPFAM" id="SSF46785">
    <property type="entry name" value="Winged helix' DNA-binding domain"/>
    <property type="match status" value="1"/>
</dbReference>
<dbReference type="Proteomes" id="UP000669060">
    <property type="component" value="Unassembled WGS sequence"/>
</dbReference>
<sequence length="242" mass="27012">MSRQNGPRTRYQELAGVLADEVRRHYRPGDLLPAETRLASRFAVNRHTVRRAMDELVNLGMISRHPGRGTQVVDQRLSYAVQATSQVSSNLAQLGLASRTACLDQGLQPAPAEIAACFGHGEGTPLLKVDTLRSSDDEPLILLRHWFDPARVPDWTRHYQGGSTRALLESRYGLVLRRQRVRILACEAGPDEAYRLRCPRGAALLQLLSENVDAAGRLVEVSIGRARGDRLTYHFEFPEVQP</sequence>
<dbReference type="PROSITE" id="PS50949">
    <property type="entry name" value="HTH_GNTR"/>
    <property type="match status" value="1"/>
</dbReference>
<dbReference type="InterPro" id="IPR028978">
    <property type="entry name" value="Chorismate_lyase_/UTRA_dom_sf"/>
</dbReference>
<accession>A0ABS3TQ67</accession>
<gene>
    <name evidence="5" type="primary">phnF</name>
    <name evidence="5" type="ORF">JFY56_11295</name>
</gene>
<dbReference type="SUPFAM" id="SSF64288">
    <property type="entry name" value="Chorismate lyase-like"/>
    <property type="match status" value="1"/>
</dbReference>
<organism evidence="5 6">
    <name type="scientific">Pseudomonas schmalbachii</name>
    <dbReference type="NCBI Taxonomy" id="2816993"/>
    <lineage>
        <taxon>Bacteria</taxon>
        <taxon>Pseudomonadati</taxon>
        <taxon>Pseudomonadota</taxon>
        <taxon>Gammaproteobacteria</taxon>
        <taxon>Pseudomonadales</taxon>
        <taxon>Pseudomonadaceae</taxon>
        <taxon>Pseudomonas</taxon>
    </lineage>
</organism>
<evidence type="ECO:0000259" key="4">
    <source>
        <dbReference type="PROSITE" id="PS50949"/>
    </source>
</evidence>
<dbReference type="InterPro" id="IPR036390">
    <property type="entry name" value="WH_DNA-bd_sf"/>
</dbReference>
<evidence type="ECO:0000256" key="2">
    <source>
        <dbReference type="ARBA" id="ARBA00023125"/>
    </source>
</evidence>
<dbReference type="PANTHER" id="PTHR44846">
    <property type="entry name" value="MANNOSYL-D-GLYCERATE TRANSPORT/METABOLISM SYSTEM REPRESSOR MNGR-RELATED"/>
    <property type="match status" value="1"/>
</dbReference>
<dbReference type="CDD" id="cd07377">
    <property type="entry name" value="WHTH_GntR"/>
    <property type="match status" value="1"/>
</dbReference>
<dbReference type="EMBL" id="JAELYA010000004">
    <property type="protein sequence ID" value="MBO3275809.1"/>
    <property type="molecule type" value="Genomic_DNA"/>
</dbReference>
<protein>
    <submittedName>
        <fullName evidence="5">Phosphonate metabolism transcriptional regulator PhnF</fullName>
    </submittedName>
</protein>
<dbReference type="NCBIfam" id="TIGR02325">
    <property type="entry name" value="C_P_lyase_phnF"/>
    <property type="match status" value="1"/>
</dbReference>
<proteinExistence type="predicted"/>
<dbReference type="Gene3D" id="1.10.10.10">
    <property type="entry name" value="Winged helix-like DNA-binding domain superfamily/Winged helix DNA-binding domain"/>
    <property type="match status" value="1"/>
</dbReference>
<evidence type="ECO:0000313" key="5">
    <source>
        <dbReference type="EMBL" id="MBO3275809.1"/>
    </source>
</evidence>
<keyword evidence="2" id="KW-0238">DNA-binding</keyword>
<dbReference type="InterPro" id="IPR000524">
    <property type="entry name" value="Tscrpt_reg_HTH_GntR"/>
</dbReference>
<name>A0ABS3TQ67_9PSED</name>
<dbReference type="SMART" id="SM00866">
    <property type="entry name" value="UTRA"/>
    <property type="match status" value="1"/>
</dbReference>
<comment type="caution">
    <text evidence="5">The sequence shown here is derived from an EMBL/GenBank/DDBJ whole genome shotgun (WGS) entry which is preliminary data.</text>
</comment>
<dbReference type="InterPro" id="IPR050679">
    <property type="entry name" value="Bact_HTH_transcr_reg"/>
</dbReference>
<reference evidence="5 6" key="1">
    <citation type="submission" date="2020-12" db="EMBL/GenBank/DDBJ databases">
        <title>Pseudomonas schmalbachii sp. nov. isolated from millipede gut.</title>
        <authorList>
            <person name="Shelomi M."/>
        </authorList>
    </citation>
    <scope>NUCLEOTIDE SEQUENCE [LARGE SCALE GENOMIC DNA]</scope>
    <source>
        <strain evidence="5 6">Milli4</strain>
    </source>
</reference>
<evidence type="ECO:0000256" key="1">
    <source>
        <dbReference type="ARBA" id="ARBA00023015"/>
    </source>
</evidence>
<keyword evidence="1" id="KW-0805">Transcription regulation</keyword>
<dbReference type="InterPro" id="IPR011663">
    <property type="entry name" value="UTRA"/>
</dbReference>
<dbReference type="PRINTS" id="PR00035">
    <property type="entry name" value="HTHGNTR"/>
</dbReference>
<dbReference type="RefSeq" id="WP_208313767.1">
    <property type="nucleotide sequence ID" value="NZ_JAELYA010000004.1"/>
</dbReference>
<dbReference type="InterPro" id="IPR036388">
    <property type="entry name" value="WH-like_DNA-bd_sf"/>
</dbReference>
<dbReference type="InterPro" id="IPR012702">
    <property type="entry name" value="CP_lyase_PhnF"/>
</dbReference>
<evidence type="ECO:0000313" key="6">
    <source>
        <dbReference type="Proteomes" id="UP000669060"/>
    </source>
</evidence>
<keyword evidence="3" id="KW-0804">Transcription</keyword>
<feature type="domain" description="HTH gntR-type" evidence="4">
    <location>
        <begin position="8"/>
        <end position="75"/>
    </location>
</feature>
<dbReference type="Pfam" id="PF00392">
    <property type="entry name" value="GntR"/>
    <property type="match status" value="1"/>
</dbReference>
<dbReference type="Gene3D" id="3.40.1410.10">
    <property type="entry name" value="Chorismate lyase-like"/>
    <property type="match status" value="1"/>
</dbReference>
<keyword evidence="6" id="KW-1185">Reference proteome</keyword>
<dbReference type="SMART" id="SM00345">
    <property type="entry name" value="HTH_GNTR"/>
    <property type="match status" value="1"/>
</dbReference>
<dbReference type="Pfam" id="PF07702">
    <property type="entry name" value="UTRA"/>
    <property type="match status" value="1"/>
</dbReference>
<evidence type="ECO:0000256" key="3">
    <source>
        <dbReference type="ARBA" id="ARBA00023163"/>
    </source>
</evidence>
<dbReference type="PANTHER" id="PTHR44846:SF16">
    <property type="entry name" value="TRANSCRIPTIONAL REGULATOR PHNF-RELATED"/>
    <property type="match status" value="1"/>
</dbReference>